<evidence type="ECO:0000313" key="3">
    <source>
        <dbReference type="EMBL" id="CAB3749790.1"/>
    </source>
</evidence>
<dbReference type="GO" id="GO:0008859">
    <property type="term" value="F:exoribonuclease II activity"/>
    <property type="evidence" value="ECO:0007669"/>
    <property type="project" value="UniProtKB-EC"/>
</dbReference>
<reference evidence="3 4" key="1">
    <citation type="submission" date="2020-04" db="EMBL/GenBank/DDBJ databases">
        <authorList>
            <person name="De Canck E."/>
        </authorList>
    </citation>
    <scope>NUCLEOTIDE SEQUENCE [LARGE SCALE GENOMIC DNA]</scope>
    <source>
        <strain evidence="3 4">LMG 29739</strain>
    </source>
</reference>
<keyword evidence="3" id="KW-0378">Hydrolase</keyword>
<name>A0A6J5D654_9BURK</name>
<dbReference type="EMBL" id="CADIKF010000004">
    <property type="protein sequence ID" value="CAB3749790.1"/>
    <property type="molecule type" value="Genomic_DNA"/>
</dbReference>
<dbReference type="GO" id="GO:0003723">
    <property type="term" value="F:RNA binding"/>
    <property type="evidence" value="ECO:0007669"/>
    <property type="project" value="InterPro"/>
</dbReference>
<dbReference type="AlphaFoldDB" id="A0A6J5D654"/>
<dbReference type="PANTHER" id="PTHR23355:SF9">
    <property type="entry name" value="DIS3-LIKE EXONUCLEASE 2"/>
    <property type="match status" value="1"/>
</dbReference>
<proteinExistence type="predicted"/>
<feature type="domain" description="RNB" evidence="2">
    <location>
        <begin position="235"/>
        <end position="521"/>
    </location>
</feature>
<evidence type="ECO:0000313" key="4">
    <source>
        <dbReference type="Proteomes" id="UP000494329"/>
    </source>
</evidence>
<feature type="compositionally biased region" description="Acidic residues" evidence="1">
    <location>
        <begin position="641"/>
        <end position="674"/>
    </location>
</feature>
<dbReference type="SMART" id="SM00955">
    <property type="entry name" value="RNB"/>
    <property type="match status" value="1"/>
</dbReference>
<evidence type="ECO:0000259" key="2">
    <source>
        <dbReference type="SMART" id="SM00955"/>
    </source>
</evidence>
<dbReference type="GO" id="GO:0005829">
    <property type="term" value="C:cytosol"/>
    <property type="evidence" value="ECO:0007669"/>
    <property type="project" value="TreeGrafter"/>
</dbReference>
<feature type="region of interest" description="Disordered" evidence="1">
    <location>
        <begin position="637"/>
        <end position="711"/>
    </location>
</feature>
<accession>A0A6J5D654</accession>
<evidence type="ECO:0000256" key="1">
    <source>
        <dbReference type="SAM" id="MobiDB-lite"/>
    </source>
</evidence>
<dbReference type="EC" id="3.1.13.1" evidence="3"/>
<sequence>MNVFFEESGSFKAGSVLSKQGDAFQVELPGGRRAKVRAKDVLIEFERPAAGELMEQADAAAQEIDLDFLWECAPEDEFPFATLGAEYFGEAFGPIERAALVLRMHGAPVYFRRKGRGQYQRAPQEQLQLALASLERKRQQALVQSGYEEELTAGRLPDAFAGKALGLLTKPDKNSIEYKALEAAAAARGVSPARLMLDCGGIPSARALHEARFLSEYFPHGTGFPPVTPGALPDDLPQAEVEAFSIDDVTTTEIDDAFSVEHLADGRVRIGVHIAAPALGIARGDATDAIARARLSTVYMPGDKITMLPNEVVDVFTLAEGGMRPALSLYSIVNRETQEIVASETRAELVFVKANLRHNTLDEMVTEEALAAGTGDYPHKDDIAVLWPFAQALFEKRQVMRASYGLRREVQRNTDFNFYVEGEHVTITPRRRGSPLDMIVAELAILANSTWGAFLHDHGVPGIYRSQRAFGAPTGPKRTRMQTTAAPHEGLGVAQYAWSTSPLRRYVDLVNQWQLLACVQHGVTAKLAAPFKPKDADLFAVVQGFDDTYSAYADHQRRMEYFWCLRWIRQEDRKQVVASVVKGDLVRLDDVPLLLHVPGLGVHARGTRVLLDVMSLDELTVEASVRLVRVLDAPAVTSGAEAEEADDNEGDEDIVDASDASAESEAEAQAEAELDGAPSEDAAQQGDGDGANDDSADSATSDPHPATEPGR</sequence>
<dbReference type="InterPro" id="IPR012340">
    <property type="entry name" value="NA-bd_OB-fold"/>
</dbReference>
<gene>
    <name evidence="3" type="primary">rnb</name>
    <name evidence="3" type="ORF">LMG29739_00902</name>
</gene>
<dbReference type="SUPFAM" id="SSF50249">
    <property type="entry name" value="Nucleic acid-binding proteins"/>
    <property type="match status" value="1"/>
</dbReference>
<keyword evidence="4" id="KW-1185">Reference proteome</keyword>
<protein>
    <submittedName>
        <fullName evidence="3">Exoribonuclease 2</fullName>
        <ecNumber evidence="3">3.1.13.1</ecNumber>
    </submittedName>
</protein>
<feature type="compositionally biased region" description="Low complexity" evidence="1">
    <location>
        <begin position="675"/>
        <end position="686"/>
    </location>
</feature>
<dbReference type="InterPro" id="IPR050180">
    <property type="entry name" value="RNR_Ribonuclease"/>
</dbReference>
<dbReference type="InterPro" id="IPR001900">
    <property type="entry name" value="RNase_II/R"/>
</dbReference>
<dbReference type="Proteomes" id="UP000494329">
    <property type="component" value="Unassembled WGS sequence"/>
</dbReference>
<dbReference type="Pfam" id="PF00773">
    <property type="entry name" value="RNB"/>
    <property type="match status" value="2"/>
</dbReference>
<dbReference type="PANTHER" id="PTHR23355">
    <property type="entry name" value="RIBONUCLEASE"/>
    <property type="match status" value="1"/>
</dbReference>
<organism evidence="3 4">
    <name type="scientific">Paraburkholderia solisilvae</name>
    <dbReference type="NCBI Taxonomy" id="624376"/>
    <lineage>
        <taxon>Bacteria</taxon>
        <taxon>Pseudomonadati</taxon>
        <taxon>Pseudomonadota</taxon>
        <taxon>Betaproteobacteria</taxon>
        <taxon>Burkholderiales</taxon>
        <taxon>Burkholderiaceae</taxon>
        <taxon>Paraburkholderia</taxon>
    </lineage>
</organism>
<dbReference type="GO" id="GO:0006402">
    <property type="term" value="P:mRNA catabolic process"/>
    <property type="evidence" value="ECO:0007669"/>
    <property type="project" value="TreeGrafter"/>
</dbReference>
<dbReference type="RefSeq" id="WP_175109561.1">
    <property type="nucleotide sequence ID" value="NZ_CADIKF010000004.1"/>
</dbReference>